<dbReference type="EMBL" id="CP069038">
    <property type="protein sequence ID" value="QRD03968.1"/>
    <property type="molecule type" value="Genomic_DNA"/>
</dbReference>
<dbReference type="VEuPathDB" id="FungiDB:JI435_138240"/>
<proteinExistence type="predicted"/>
<dbReference type="AlphaFoldDB" id="A0A7U2FEU7"/>
<accession>A0A7U2FEU7</accession>
<protein>
    <submittedName>
        <fullName evidence="1">Uncharacterized protein</fullName>
    </submittedName>
</protein>
<evidence type="ECO:0000313" key="2">
    <source>
        <dbReference type="Proteomes" id="UP000663193"/>
    </source>
</evidence>
<reference evidence="2" key="1">
    <citation type="journal article" date="2021" name="BMC Genomics">
        <title>Chromosome-level genome assembly and manually-curated proteome of model necrotroph Parastagonospora nodorum Sn15 reveals a genome-wide trove of candidate effector homologs, and redundancy of virulence-related functions within an accessory chromosome.</title>
        <authorList>
            <person name="Bertazzoni S."/>
            <person name="Jones D.A.B."/>
            <person name="Phan H.T."/>
            <person name="Tan K.-C."/>
            <person name="Hane J.K."/>
        </authorList>
    </citation>
    <scope>NUCLEOTIDE SEQUENCE [LARGE SCALE GENOMIC DNA]</scope>
    <source>
        <strain evidence="2">SN15 / ATCC MYA-4574 / FGSC 10173)</strain>
    </source>
</reference>
<gene>
    <name evidence="1" type="ORF">JI435_138240</name>
</gene>
<dbReference type="Proteomes" id="UP000663193">
    <property type="component" value="Chromosome 16"/>
</dbReference>
<dbReference type="KEGG" id="pno:SNOG_13824"/>
<name>A0A7U2FEU7_PHANO</name>
<evidence type="ECO:0000313" key="1">
    <source>
        <dbReference type="EMBL" id="QRD03968.1"/>
    </source>
</evidence>
<organism evidence="1 2">
    <name type="scientific">Phaeosphaeria nodorum (strain SN15 / ATCC MYA-4574 / FGSC 10173)</name>
    <name type="common">Glume blotch fungus</name>
    <name type="synonym">Parastagonospora nodorum</name>
    <dbReference type="NCBI Taxonomy" id="321614"/>
    <lineage>
        <taxon>Eukaryota</taxon>
        <taxon>Fungi</taxon>
        <taxon>Dikarya</taxon>
        <taxon>Ascomycota</taxon>
        <taxon>Pezizomycotina</taxon>
        <taxon>Dothideomycetes</taxon>
        <taxon>Pleosporomycetidae</taxon>
        <taxon>Pleosporales</taxon>
        <taxon>Pleosporineae</taxon>
        <taxon>Phaeosphaeriaceae</taxon>
        <taxon>Parastagonospora</taxon>
    </lineage>
</organism>
<keyword evidence="2" id="KW-1185">Reference proteome</keyword>
<dbReference type="RefSeq" id="XP_001804026.1">
    <property type="nucleotide sequence ID" value="XM_001803974.1"/>
</dbReference>
<sequence length="59" mass="6937">MADQDPEIESRRACLHRRMRQTDLKRSDGQKLLDDLNEEMVALSKLIEEAEDYVDTTTR</sequence>